<dbReference type="Pfam" id="PF02758">
    <property type="entry name" value="PYRIN"/>
    <property type="match status" value="3"/>
</dbReference>
<dbReference type="SMART" id="SM01289">
    <property type="entry name" value="PYRIN"/>
    <property type="match status" value="3"/>
</dbReference>
<evidence type="ECO:0000313" key="7">
    <source>
        <dbReference type="Proteomes" id="UP001356427"/>
    </source>
</evidence>
<evidence type="ECO:0000256" key="3">
    <source>
        <dbReference type="ARBA" id="ARBA00022737"/>
    </source>
</evidence>
<reference evidence="6 7" key="1">
    <citation type="submission" date="2021-04" db="EMBL/GenBank/DDBJ databases">
        <authorList>
            <person name="De Guttry C."/>
            <person name="Zahm M."/>
            <person name="Klopp C."/>
            <person name="Cabau C."/>
            <person name="Louis A."/>
            <person name="Berthelot C."/>
            <person name="Parey E."/>
            <person name="Roest Crollius H."/>
            <person name="Montfort J."/>
            <person name="Robinson-Rechavi M."/>
            <person name="Bucao C."/>
            <person name="Bouchez O."/>
            <person name="Gislard M."/>
            <person name="Lluch J."/>
            <person name="Milhes M."/>
            <person name="Lampietro C."/>
            <person name="Lopez Roques C."/>
            <person name="Donnadieu C."/>
            <person name="Braasch I."/>
            <person name="Desvignes T."/>
            <person name="Postlethwait J."/>
            <person name="Bobe J."/>
            <person name="Wedekind C."/>
            <person name="Guiguen Y."/>
        </authorList>
    </citation>
    <scope>NUCLEOTIDE SEQUENCE [LARGE SCALE GENOMIC DNA]</scope>
    <source>
        <strain evidence="6">Cs_M1</strain>
        <tissue evidence="6">Blood</tissue>
    </source>
</reference>
<accession>A0AAN8QDD3</accession>
<proteinExistence type="predicted"/>
<dbReference type="Gene3D" id="1.10.533.10">
    <property type="entry name" value="Death Domain, Fas"/>
    <property type="match status" value="3"/>
</dbReference>
<evidence type="ECO:0000313" key="6">
    <source>
        <dbReference type="EMBL" id="KAK6300934.1"/>
    </source>
</evidence>
<keyword evidence="3" id="KW-0677">Repeat</keyword>
<feature type="domain" description="Pyrin" evidence="5">
    <location>
        <begin position="395"/>
        <end position="486"/>
    </location>
</feature>
<feature type="region of interest" description="Disordered" evidence="4">
    <location>
        <begin position="506"/>
        <end position="547"/>
    </location>
</feature>
<comment type="subcellular location">
    <subcellularLocation>
        <location evidence="1">Cytoplasm</location>
    </subcellularLocation>
</comment>
<feature type="domain" description="Pyrin" evidence="5">
    <location>
        <begin position="309"/>
        <end position="401"/>
    </location>
</feature>
<dbReference type="InterPro" id="IPR050637">
    <property type="entry name" value="NLRP_innate_immun_reg"/>
</dbReference>
<dbReference type="InterPro" id="IPR011029">
    <property type="entry name" value="DEATH-like_dom_sf"/>
</dbReference>
<comment type="caution">
    <text evidence="6">The sequence shown here is derived from an EMBL/GenBank/DDBJ whole genome shotgun (WGS) entry which is preliminary data.</text>
</comment>
<dbReference type="Proteomes" id="UP001356427">
    <property type="component" value="Unassembled WGS sequence"/>
</dbReference>
<dbReference type="GO" id="GO:0005737">
    <property type="term" value="C:cytoplasm"/>
    <property type="evidence" value="ECO:0007669"/>
    <property type="project" value="UniProtKB-SubCell"/>
</dbReference>
<dbReference type="EMBL" id="JAGTTL010000027">
    <property type="protein sequence ID" value="KAK6300934.1"/>
    <property type="molecule type" value="Genomic_DNA"/>
</dbReference>
<feature type="compositionally biased region" description="Basic and acidic residues" evidence="4">
    <location>
        <begin position="1"/>
        <end position="18"/>
    </location>
</feature>
<keyword evidence="2" id="KW-0963">Cytoplasm</keyword>
<gene>
    <name evidence="6" type="ORF">J4Q44_G00290320</name>
</gene>
<evidence type="ECO:0000256" key="2">
    <source>
        <dbReference type="ARBA" id="ARBA00022490"/>
    </source>
</evidence>
<feature type="compositionally biased region" description="Basic residues" evidence="4">
    <location>
        <begin position="524"/>
        <end position="535"/>
    </location>
</feature>
<name>A0AAN8QDD3_9TELE</name>
<dbReference type="CDD" id="cd08321">
    <property type="entry name" value="Pyrin_ASC-like"/>
    <property type="match status" value="3"/>
</dbReference>
<dbReference type="PANTHER" id="PTHR45690:SF19">
    <property type="entry name" value="NACHT, LRR AND PYD DOMAINS-CONTAINING PROTEIN 3"/>
    <property type="match status" value="1"/>
</dbReference>
<feature type="domain" description="Pyrin" evidence="5">
    <location>
        <begin position="118"/>
        <end position="200"/>
    </location>
</feature>
<evidence type="ECO:0000256" key="1">
    <source>
        <dbReference type="ARBA" id="ARBA00004496"/>
    </source>
</evidence>
<sequence>MDPSKEVSASEKERKPAGEESEEPFSKLLRTPSRLWSLFDEECRLLETEISRPEEELEVLKLLAKFNVDEQSATLPRTSSYRRLTPSEEECRDLEAEISRMKVKLEVLKRMLAVPVLLLTTLEEMNPNELRRFQSHLTRCQLFGFCLIPENQLEKADKQVTVDQMVKTYGPERAVEITLRILRGMKRVDLAEKLETDHIGTASTSHLSLFPPRPRSVLSPVWLSPISPLLSSSSSSFGSSKKLLSLTSAGSSGQLRSQEEAASEMERKPAGEESGELPSTSSGMLTLSEEECRRLETAISRLEDYLRFMKRMLAVPSLLLTTLEELTGEQLKTFQSKLTSVQLLGFPPIPESQLENADRQVIVGQMVKSYGPESALKITLRILRGMKRVDLAEKLETDHRGALLLTTLEELTGEQLKTFQSKLTSVQLPGFPPIPESQLENADRQVIVGQMVKTYGPERAVGKTQRILRRMDQNYLAEKLEIDYRHIRERMRLTRLEAMCKWVGQAGAQAPPSAVRPSTGPSTPRRKRGRSHHRQSLGAGVGPLGPP</sequence>
<dbReference type="InterPro" id="IPR004020">
    <property type="entry name" value="DAPIN"/>
</dbReference>
<dbReference type="PROSITE" id="PS50824">
    <property type="entry name" value="DAPIN"/>
    <property type="match status" value="3"/>
</dbReference>
<protein>
    <recommendedName>
        <fullName evidence="5">Pyrin domain-containing protein</fullName>
    </recommendedName>
</protein>
<keyword evidence="7" id="KW-1185">Reference proteome</keyword>
<dbReference type="PANTHER" id="PTHR45690">
    <property type="entry name" value="NACHT, LRR AND PYD DOMAINS-CONTAINING PROTEIN 12"/>
    <property type="match status" value="1"/>
</dbReference>
<feature type="region of interest" description="Disordered" evidence="4">
    <location>
        <begin position="248"/>
        <end position="288"/>
    </location>
</feature>
<evidence type="ECO:0000256" key="4">
    <source>
        <dbReference type="SAM" id="MobiDB-lite"/>
    </source>
</evidence>
<dbReference type="AlphaFoldDB" id="A0AAN8QDD3"/>
<evidence type="ECO:0000259" key="5">
    <source>
        <dbReference type="PROSITE" id="PS50824"/>
    </source>
</evidence>
<organism evidence="6 7">
    <name type="scientific">Coregonus suidteri</name>
    <dbReference type="NCBI Taxonomy" id="861788"/>
    <lineage>
        <taxon>Eukaryota</taxon>
        <taxon>Metazoa</taxon>
        <taxon>Chordata</taxon>
        <taxon>Craniata</taxon>
        <taxon>Vertebrata</taxon>
        <taxon>Euteleostomi</taxon>
        <taxon>Actinopterygii</taxon>
        <taxon>Neopterygii</taxon>
        <taxon>Teleostei</taxon>
        <taxon>Protacanthopterygii</taxon>
        <taxon>Salmoniformes</taxon>
        <taxon>Salmonidae</taxon>
        <taxon>Coregoninae</taxon>
        <taxon>Coregonus</taxon>
    </lineage>
</organism>
<dbReference type="SUPFAM" id="SSF47986">
    <property type="entry name" value="DEATH domain"/>
    <property type="match status" value="3"/>
</dbReference>
<feature type="region of interest" description="Disordered" evidence="4">
    <location>
        <begin position="1"/>
        <end position="26"/>
    </location>
</feature>